<feature type="transmembrane region" description="Helical" evidence="1">
    <location>
        <begin position="873"/>
        <end position="892"/>
    </location>
</feature>
<dbReference type="SUPFAM" id="SSF82714">
    <property type="entry name" value="Multidrug efflux transporter AcrB TolC docking domain, DN and DC subdomains"/>
    <property type="match status" value="2"/>
</dbReference>
<dbReference type="AlphaFoldDB" id="A0AAT9FQK2"/>
<feature type="transmembrane region" description="Helical" evidence="1">
    <location>
        <begin position="426"/>
        <end position="446"/>
    </location>
</feature>
<dbReference type="Gene3D" id="3.30.70.1320">
    <property type="entry name" value="Multidrug efflux transporter AcrB pore domain like"/>
    <property type="match status" value="1"/>
</dbReference>
<evidence type="ECO:0000313" key="2">
    <source>
        <dbReference type="EMBL" id="BDS08295.1"/>
    </source>
</evidence>
<dbReference type="Gene3D" id="3.30.70.1440">
    <property type="entry name" value="Multidrug efflux transporter AcrB pore domain"/>
    <property type="match status" value="1"/>
</dbReference>
<dbReference type="Gene3D" id="3.30.70.1430">
    <property type="entry name" value="Multidrug efflux transporter AcrB pore domain"/>
    <property type="match status" value="2"/>
</dbReference>
<feature type="transmembrane region" description="Helical" evidence="1">
    <location>
        <begin position="381"/>
        <end position="406"/>
    </location>
</feature>
<dbReference type="InterPro" id="IPR027463">
    <property type="entry name" value="AcrB_DN_DC_subdom"/>
</dbReference>
<keyword evidence="1" id="KW-1133">Transmembrane helix</keyword>
<dbReference type="PANTHER" id="PTHR32063">
    <property type="match status" value="1"/>
</dbReference>
<proteinExistence type="predicted"/>
<name>A0AAT9FQK2_9BACT</name>
<organism evidence="2">
    <name type="scientific">Oceaniferula spumae</name>
    <dbReference type="NCBI Taxonomy" id="2979115"/>
    <lineage>
        <taxon>Bacteria</taxon>
        <taxon>Pseudomonadati</taxon>
        <taxon>Verrucomicrobiota</taxon>
        <taxon>Verrucomicrobiia</taxon>
        <taxon>Verrucomicrobiales</taxon>
        <taxon>Verrucomicrobiaceae</taxon>
        <taxon>Oceaniferula</taxon>
    </lineage>
</organism>
<sequence>MIRWFARNSYAANFMMLAILLVGCYSVMYKIPTEVTPTYQPSFIFIRIPLPGGTPNEVEQKVVLPIETSLDGIAEIKSVRSDARRNNAEFYIETEDGIDMDKLRTEIESRIDGINTFPDEMERPQVRIPDTANWMEVISVAISGDMTEKDLLTVARQVRDDLTALPGISKVDIIGGRNHEISIEVDRNTLRDYGLEIDDLSRAIRQNSLDLSAGSINSKSSRVLLRSTNQALDRTSFEKIIVSRKNGAQITLGDIANVRDNFDEEKKITRFNGERCVLAEVKRLGNESALSISDKVHEYVNSAHTRFPEGVTLTTWDDDSVSLRGRISTLFWNLLQGSVLVFLLLGIFLRLSLAFWVVIGIPISFAGGLIFMPVMGVTANIMSVFGFIIVLGIVVDDAIVTSEHIYSKLKLGMPPLEATVTGAKEIAVPVTFGVLTTVVAFIPLAFFDGWLGELAKQIPFVVIPVLMFSLIESKLILPSHLRHIKVNRTGKSFVTRIQQGAGAGLDWFISRIYQPVLKKAVLYRYITLSLFLAVALGCVGFVASGVMGFESIPSVDRYYINARLRMDEGTTFEQTDDRVNFIEQAAYQLKEQFTDGPDGPSLIGNIMTATGGRPTRNGTDEREGYVLVEITPPSKRKHPGPKNQEIADAWREIVGSVQGAQSFTIRTESSGGRMMGDSSDVEIELRGQDTEVMEKVANEIKDLLKDQEGIRGAWTSIEQEQDEFQITLRPYGRELGLTQELLARQVRRAFHGDEAQRLQRGEDSVRVMVRFPEAERESLHTLDDLHITLPNGSNVNLNQVAKITRGSSPPRIVRKDGSRVYTISANRVSRSVNVNKIAEKLTPLLDDIILENPGTSWKYDGALAETKENQNRIWVTGGLLIFTLFALLAIPFKSVTQPIFVMLAIPFGAVGAFFGHVVMDITPSFLSFFGLLALAGVVVNDSLVMVDFTNVRRRKGDSAYDAVINSGSARFRPILLTSLTTFAGLMPLIFERSIQAQFLIPMAVSLAFGIMFATLITLFLIPCAYLATEDIKNFFRRLFGMEQET</sequence>
<feature type="transmembrane region" description="Helical" evidence="1">
    <location>
        <begin position="521"/>
        <end position="549"/>
    </location>
</feature>
<protein>
    <submittedName>
        <fullName evidence="2">Acriflavin resistance protein</fullName>
    </submittedName>
</protein>
<evidence type="ECO:0000256" key="1">
    <source>
        <dbReference type="SAM" id="Phobius"/>
    </source>
</evidence>
<dbReference type="KEGG" id="osu:NT6N_33350"/>
<dbReference type="Pfam" id="PF00873">
    <property type="entry name" value="ACR_tran"/>
    <property type="match status" value="1"/>
</dbReference>
<dbReference type="Gene3D" id="3.30.2090.10">
    <property type="entry name" value="Multidrug efflux transporter AcrB TolC docking domain, DN and DC subdomains"/>
    <property type="match status" value="2"/>
</dbReference>
<reference evidence="2" key="1">
    <citation type="submission" date="2024-07" db="EMBL/GenBank/DDBJ databases">
        <title>Complete genome sequence of Verrucomicrobiaceae bacterium NT6N.</title>
        <authorList>
            <person name="Huang C."/>
            <person name="Takami H."/>
            <person name="Hamasaki K."/>
        </authorList>
    </citation>
    <scope>NUCLEOTIDE SEQUENCE</scope>
    <source>
        <strain evidence="2">NT6N</strain>
    </source>
</reference>
<feature type="transmembrane region" description="Helical" evidence="1">
    <location>
        <begin position="899"/>
        <end position="919"/>
    </location>
</feature>
<dbReference type="Gene3D" id="1.20.1640.10">
    <property type="entry name" value="Multidrug efflux transporter AcrB transmembrane domain"/>
    <property type="match status" value="2"/>
</dbReference>
<dbReference type="InterPro" id="IPR001036">
    <property type="entry name" value="Acrflvin-R"/>
</dbReference>
<feature type="transmembrane region" description="Helical" evidence="1">
    <location>
        <begin position="12"/>
        <end position="31"/>
    </location>
</feature>
<dbReference type="PROSITE" id="PS51257">
    <property type="entry name" value="PROKAR_LIPOPROTEIN"/>
    <property type="match status" value="1"/>
</dbReference>
<accession>A0AAT9FQK2</accession>
<feature type="transmembrane region" description="Helical" evidence="1">
    <location>
        <begin position="330"/>
        <end position="348"/>
    </location>
</feature>
<dbReference type="GO" id="GO:0005886">
    <property type="term" value="C:plasma membrane"/>
    <property type="evidence" value="ECO:0007669"/>
    <property type="project" value="TreeGrafter"/>
</dbReference>
<feature type="transmembrane region" description="Helical" evidence="1">
    <location>
        <begin position="969"/>
        <end position="990"/>
    </location>
</feature>
<feature type="transmembrane region" description="Helical" evidence="1">
    <location>
        <begin position="1002"/>
        <end position="1027"/>
    </location>
</feature>
<dbReference type="SUPFAM" id="SSF82693">
    <property type="entry name" value="Multidrug efflux transporter AcrB pore domain, PN1, PN2, PC1 and PC2 subdomains"/>
    <property type="match status" value="2"/>
</dbReference>
<gene>
    <name evidence="2" type="ORF">NT6N_33350</name>
</gene>
<dbReference type="GO" id="GO:0042910">
    <property type="term" value="F:xenobiotic transmembrane transporter activity"/>
    <property type="evidence" value="ECO:0007669"/>
    <property type="project" value="TreeGrafter"/>
</dbReference>
<keyword evidence="1" id="KW-0472">Membrane</keyword>
<feature type="transmembrane region" description="Helical" evidence="1">
    <location>
        <begin position="355"/>
        <end position="375"/>
    </location>
</feature>
<feature type="transmembrane region" description="Helical" evidence="1">
    <location>
        <begin position="925"/>
        <end position="948"/>
    </location>
</feature>
<dbReference type="SUPFAM" id="SSF82866">
    <property type="entry name" value="Multidrug efflux transporter AcrB transmembrane domain"/>
    <property type="match status" value="2"/>
</dbReference>
<dbReference type="EMBL" id="AP026866">
    <property type="protein sequence ID" value="BDS08295.1"/>
    <property type="molecule type" value="Genomic_DNA"/>
</dbReference>
<dbReference type="PRINTS" id="PR00702">
    <property type="entry name" value="ACRIFLAVINRP"/>
</dbReference>
<dbReference type="PANTHER" id="PTHR32063:SF33">
    <property type="entry name" value="RND SUPERFAMILY EFFLUX PUMP PERMEASE COMPONENT"/>
    <property type="match status" value="1"/>
</dbReference>
<keyword evidence="1" id="KW-0812">Transmembrane</keyword>